<evidence type="ECO:0000256" key="6">
    <source>
        <dbReference type="ARBA" id="ARBA00022989"/>
    </source>
</evidence>
<dbReference type="Pfam" id="PF00005">
    <property type="entry name" value="ABC_tran"/>
    <property type="match status" value="1"/>
</dbReference>
<dbReference type="PROSITE" id="PS50893">
    <property type="entry name" value="ABC_TRANSPORTER_2"/>
    <property type="match status" value="1"/>
</dbReference>
<evidence type="ECO:0000259" key="10">
    <source>
        <dbReference type="PROSITE" id="PS50929"/>
    </source>
</evidence>
<dbReference type="GO" id="GO:0140359">
    <property type="term" value="F:ABC-type transporter activity"/>
    <property type="evidence" value="ECO:0007669"/>
    <property type="project" value="InterPro"/>
</dbReference>
<dbReference type="GO" id="GO:0043190">
    <property type="term" value="C:ATP-binding cassette (ABC) transporter complex"/>
    <property type="evidence" value="ECO:0007669"/>
    <property type="project" value="TreeGrafter"/>
</dbReference>
<keyword evidence="4" id="KW-0547">Nucleotide-binding</keyword>
<accession>A0A8D5AMC5</accession>
<dbReference type="GO" id="GO:0016887">
    <property type="term" value="F:ATP hydrolysis activity"/>
    <property type="evidence" value="ECO:0007669"/>
    <property type="project" value="InterPro"/>
</dbReference>
<dbReference type="InterPro" id="IPR015856">
    <property type="entry name" value="ABC_transpr_CbiO/EcfA_su"/>
</dbReference>
<dbReference type="SUPFAM" id="SSF52540">
    <property type="entry name" value="P-loop containing nucleoside triphosphate hydrolases"/>
    <property type="match status" value="1"/>
</dbReference>
<dbReference type="CDD" id="cd03225">
    <property type="entry name" value="ABC_cobalt_CbiO_domain1"/>
    <property type="match status" value="1"/>
</dbReference>
<protein>
    <submittedName>
        <fullName evidence="11">Peptide ABC transporter ATP-binding protein</fullName>
    </submittedName>
</protein>
<feature type="domain" description="ABC transporter" evidence="9">
    <location>
        <begin position="332"/>
        <end position="546"/>
    </location>
</feature>
<dbReference type="InterPro" id="IPR027417">
    <property type="entry name" value="P-loop_NTPase"/>
</dbReference>
<dbReference type="AlphaFoldDB" id="A0A8D5AMC5"/>
<dbReference type="GO" id="GO:0005524">
    <property type="term" value="F:ATP binding"/>
    <property type="evidence" value="ECO:0007669"/>
    <property type="project" value="UniProtKB-KW"/>
</dbReference>
<dbReference type="KEGG" id="moz:MoryE10_15710"/>
<evidence type="ECO:0000259" key="9">
    <source>
        <dbReference type="PROSITE" id="PS50893"/>
    </source>
</evidence>
<feature type="transmembrane region" description="Helical" evidence="8">
    <location>
        <begin position="238"/>
        <end position="256"/>
    </location>
</feature>
<dbReference type="PROSITE" id="PS50929">
    <property type="entry name" value="ABC_TM1F"/>
    <property type="match status" value="1"/>
</dbReference>
<keyword evidence="7 8" id="KW-0472">Membrane</keyword>
<organism evidence="11 12">
    <name type="scientific">Methylogaea oryzae</name>
    <dbReference type="NCBI Taxonomy" id="1295382"/>
    <lineage>
        <taxon>Bacteria</taxon>
        <taxon>Pseudomonadati</taxon>
        <taxon>Pseudomonadota</taxon>
        <taxon>Gammaproteobacteria</taxon>
        <taxon>Methylococcales</taxon>
        <taxon>Methylococcaceae</taxon>
        <taxon>Methylogaea</taxon>
    </lineage>
</organism>
<keyword evidence="2" id="KW-0813">Transport</keyword>
<dbReference type="PANTHER" id="PTHR43553:SF11">
    <property type="entry name" value="ABC TRANSPORTER ATP-BINDING_PERMEASE PROTEIN YOJI"/>
    <property type="match status" value="1"/>
</dbReference>
<reference evidence="11" key="1">
    <citation type="submission" date="2019-06" db="EMBL/GenBank/DDBJ databases">
        <title>Complete genome sequence of Methylogaea oryzae strain JCM16910.</title>
        <authorList>
            <person name="Asakawa S."/>
        </authorList>
    </citation>
    <scope>NUCLEOTIDE SEQUENCE</scope>
    <source>
        <strain evidence="11">E10</strain>
    </source>
</reference>
<proteinExistence type="predicted"/>
<dbReference type="RefSeq" id="WP_054774778.1">
    <property type="nucleotide sequence ID" value="NZ_AP019782.1"/>
</dbReference>
<dbReference type="Gene3D" id="1.20.1560.10">
    <property type="entry name" value="ABC transporter type 1, transmembrane domain"/>
    <property type="match status" value="1"/>
</dbReference>
<evidence type="ECO:0000256" key="8">
    <source>
        <dbReference type="SAM" id="Phobius"/>
    </source>
</evidence>
<dbReference type="PANTHER" id="PTHR43553">
    <property type="entry name" value="HEAVY METAL TRANSPORTER"/>
    <property type="match status" value="1"/>
</dbReference>
<dbReference type="GO" id="GO:1904680">
    <property type="term" value="F:peptide transmembrane transporter activity"/>
    <property type="evidence" value="ECO:0007669"/>
    <property type="project" value="InterPro"/>
</dbReference>
<keyword evidence="12" id="KW-1185">Reference proteome</keyword>
<dbReference type="EMBL" id="AP019782">
    <property type="protein sequence ID" value="BBL70965.1"/>
    <property type="molecule type" value="Genomic_DNA"/>
</dbReference>
<keyword evidence="6 8" id="KW-1133">Transmembrane helix</keyword>
<feature type="transmembrane region" description="Helical" evidence="8">
    <location>
        <begin position="18"/>
        <end position="36"/>
    </location>
</feature>
<dbReference type="InterPro" id="IPR036640">
    <property type="entry name" value="ABC1_TM_sf"/>
</dbReference>
<dbReference type="InterPro" id="IPR050095">
    <property type="entry name" value="ECF_ABC_transporter_ATP-bd"/>
</dbReference>
<feature type="transmembrane region" description="Helical" evidence="8">
    <location>
        <begin position="268"/>
        <end position="290"/>
    </location>
</feature>
<dbReference type="InterPro" id="IPR011527">
    <property type="entry name" value="ABC1_TM_dom"/>
</dbReference>
<keyword evidence="3 8" id="KW-0812">Transmembrane</keyword>
<dbReference type="SUPFAM" id="SSF90123">
    <property type="entry name" value="ABC transporter transmembrane region"/>
    <property type="match status" value="1"/>
</dbReference>
<dbReference type="InterPro" id="IPR005898">
    <property type="entry name" value="Cyc_pep_transpt_SyrD/YojI"/>
</dbReference>
<feature type="transmembrane region" description="Helical" evidence="8">
    <location>
        <begin position="48"/>
        <end position="66"/>
    </location>
</feature>
<dbReference type="InterPro" id="IPR003593">
    <property type="entry name" value="AAA+_ATPase"/>
</dbReference>
<feature type="transmembrane region" description="Helical" evidence="8">
    <location>
        <begin position="142"/>
        <end position="168"/>
    </location>
</feature>
<dbReference type="Proteomes" id="UP000824988">
    <property type="component" value="Chromosome"/>
</dbReference>
<evidence type="ECO:0000313" key="11">
    <source>
        <dbReference type="EMBL" id="BBL70965.1"/>
    </source>
</evidence>
<evidence type="ECO:0000256" key="4">
    <source>
        <dbReference type="ARBA" id="ARBA00022741"/>
    </source>
</evidence>
<evidence type="ECO:0000313" key="12">
    <source>
        <dbReference type="Proteomes" id="UP000824988"/>
    </source>
</evidence>
<dbReference type="InterPro" id="IPR003439">
    <property type="entry name" value="ABC_transporter-like_ATP-bd"/>
</dbReference>
<evidence type="ECO:0000256" key="5">
    <source>
        <dbReference type="ARBA" id="ARBA00022840"/>
    </source>
</evidence>
<comment type="subcellular location">
    <subcellularLocation>
        <location evidence="1">Cell membrane</location>
        <topology evidence="1">Multi-pass membrane protein</topology>
    </subcellularLocation>
</comment>
<gene>
    <name evidence="11" type="ORF">MoryE10_15710</name>
</gene>
<evidence type="ECO:0000256" key="2">
    <source>
        <dbReference type="ARBA" id="ARBA00022448"/>
    </source>
</evidence>
<dbReference type="GO" id="GO:0015833">
    <property type="term" value="P:peptide transport"/>
    <property type="evidence" value="ECO:0007669"/>
    <property type="project" value="InterPro"/>
</dbReference>
<feature type="domain" description="ABC transmembrane type-1" evidence="10">
    <location>
        <begin position="20"/>
        <end position="292"/>
    </location>
</feature>
<evidence type="ECO:0000256" key="7">
    <source>
        <dbReference type="ARBA" id="ARBA00023136"/>
    </source>
</evidence>
<evidence type="ECO:0000256" key="3">
    <source>
        <dbReference type="ARBA" id="ARBA00022692"/>
    </source>
</evidence>
<evidence type="ECO:0000256" key="1">
    <source>
        <dbReference type="ARBA" id="ARBA00004651"/>
    </source>
</evidence>
<name>A0A8D5AMC5_9GAMM</name>
<dbReference type="NCBIfam" id="TIGR01194">
    <property type="entry name" value="cyc_pep_trnsptr"/>
    <property type="match status" value="1"/>
</dbReference>
<keyword evidence="5 11" id="KW-0067">ATP-binding</keyword>
<sequence length="546" mass="60738">MTLLELIKREDALTRRNIIIGATLCGLANAGLLAVINASTSAKGGEPANPRMFLIFLLLMAIYYLCYRYTFHKTTAIFQSALHKVKVRVADKIRRAEYQELEKLGVAEIYDRIAESLTVISDSATALTTCVQSAVMVGFTAIYMASLSMVAFGLTFALVAAGLSIYTLNAEQIKAYLRHTALTRLSFFDGLTDLLKGAKEVKFNHQRGEDLYQDIHAIADSLRGSTEKAHHLLDDNTLFAQCNFFALLGAVAFIVPQYVSIESESTTSLIAGIIFIMGPLSGVILGIPAFTRANLAAENIQVLETKLSAACGGWEEAETAHDPWPSGRFGKIEARDLVYHYFDDASQDGFQIGPLDLDISSGEILFIVGGNGSGKSTLLKVLTALYSPSSGHLLMDGRAVDRRSAPAYRQRFSVIFGDFHLFKKLYGLGGVDEARVRELLRQMQIDRKTSFVDGRFTTLDLSTGQRKRLAMIVALLEDREIYAFDEWAADQDPEFRRYFYQEMIQDLKRQGKTVIVVTHDDQYFHCADRVVTMEYGRIRSVREGTP</sequence>
<dbReference type="SMART" id="SM00382">
    <property type="entry name" value="AAA"/>
    <property type="match status" value="1"/>
</dbReference>
<dbReference type="Gene3D" id="3.40.50.300">
    <property type="entry name" value="P-loop containing nucleotide triphosphate hydrolases"/>
    <property type="match status" value="1"/>
</dbReference>